<organism evidence="2 3">
    <name type="scientific">Flavobacterium panici</name>
    <dbReference type="NCBI Taxonomy" id="2654843"/>
    <lineage>
        <taxon>Bacteria</taxon>
        <taxon>Pseudomonadati</taxon>
        <taxon>Bacteroidota</taxon>
        <taxon>Flavobacteriia</taxon>
        <taxon>Flavobacteriales</taxon>
        <taxon>Flavobacteriaceae</taxon>
        <taxon>Flavobacterium</taxon>
    </lineage>
</organism>
<keyword evidence="1" id="KW-0732">Signal</keyword>
<keyword evidence="3" id="KW-1185">Reference proteome</keyword>
<reference evidence="2 3" key="1">
    <citation type="submission" date="2020-06" db="EMBL/GenBank/DDBJ databases">
        <authorList>
            <person name="Criscuolo A."/>
        </authorList>
    </citation>
    <scope>NUCLEOTIDE SEQUENCE [LARGE SCALE GENOMIC DNA]</scope>
    <source>
        <strain evidence="2">PXU-55</strain>
    </source>
</reference>
<evidence type="ECO:0008006" key="4">
    <source>
        <dbReference type="Google" id="ProtNLM"/>
    </source>
</evidence>
<evidence type="ECO:0000313" key="3">
    <source>
        <dbReference type="Proteomes" id="UP000533639"/>
    </source>
</evidence>
<protein>
    <recommendedName>
        <fullName evidence="4">CarboxypepD_reg-like domain-containing protein</fullName>
    </recommendedName>
</protein>
<dbReference type="AlphaFoldDB" id="A0A9N8J367"/>
<dbReference type="Proteomes" id="UP000533639">
    <property type="component" value="Unassembled WGS sequence"/>
</dbReference>
<comment type="caution">
    <text evidence="2">The sequence shown here is derived from an EMBL/GenBank/DDBJ whole genome shotgun (WGS) entry which is preliminary data.</text>
</comment>
<dbReference type="RefSeq" id="WP_180858876.1">
    <property type="nucleotide sequence ID" value="NZ_CAIJDE010000048.1"/>
</dbReference>
<gene>
    <name evidence="2" type="ORF">FLAPXU55_03154</name>
</gene>
<proteinExistence type="predicted"/>
<dbReference type="EMBL" id="CAIJDE010000048">
    <property type="protein sequence ID" value="CAC9975441.1"/>
    <property type="molecule type" value="Genomic_DNA"/>
</dbReference>
<feature type="signal peptide" evidence="1">
    <location>
        <begin position="1"/>
        <end position="26"/>
    </location>
</feature>
<dbReference type="Gene3D" id="2.60.40.1120">
    <property type="entry name" value="Carboxypeptidase-like, regulatory domain"/>
    <property type="match status" value="1"/>
</dbReference>
<dbReference type="SUPFAM" id="SSF49464">
    <property type="entry name" value="Carboxypeptidase regulatory domain-like"/>
    <property type="match status" value="1"/>
</dbReference>
<feature type="chain" id="PRO_5040428385" description="CarboxypepD_reg-like domain-containing protein" evidence="1">
    <location>
        <begin position="27"/>
        <end position="587"/>
    </location>
</feature>
<evidence type="ECO:0000313" key="2">
    <source>
        <dbReference type="EMBL" id="CAC9975441.1"/>
    </source>
</evidence>
<evidence type="ECO:0000256" key="1">
    <source>
        <dbReference type="SAM" id="SignalP"/>
    </source>
</evidence>
<dbReference type="InterPro" id="IPR008969">
    <property type="entry name" value="CarboxyPept-like_regulatory"/>
</dbReference>
<sequence length="587" mass="64746">MPINSKFTFVQILFLFISSAFFGAHAQSILDTDMSIDADKKPLGHILDLMEQKGNFRFAYYSKLVVKDSAVTIHSKQSTIKDVLDQLLGNKYEYKESKGFIILRYAPLELALVLEKNSVVGDHQVVSGYIMDVKTNKRIENASVYEKNALQSTLTDKEGVFELKLKNVLETIELTVVKENYKTITTIFLSEVKIQMGSRKSNSDYVDGDFSAVERTGIGRFFISSKQKIQSLNLGGFISEVPVQASIIPSLSTRGMMNSQLNSSFSLNLLGGYTGGVRGLEMAGLYNITRMNVNALQMAGIFNTVGGSVNGVQLAGIYNNVFGDLNGLQMSGINNSIKGSLHGLQLTGIYNSVQKDSKGMQMSAIYNTVKGTQNGLQISGIYNSGSGIVRGAQIAGVLNYAKELDGFQFGLINITDSPSGYSMGLLNFKKNGYKKISITSNEISDINVAVKTGDNKLYTILMAGRSERSDEEKLTSFGIGFGTNILLGKRFTYNPEISSQYLYLGNWDRYNSLSKFDSPFTFRIFKGLAISAGPSFNIYTSEKRDKNTLDNNTSTFVQDRTKRYNVIKDNNKGISGWVGWSFGVTLF</sequence>
<name>A0A9N8J367_9FLAO</name>
<accession>A0A9N8J367</accession>